<evidence type="ECO:0000256" key="2">
    <source>
        <dbReference type="ARBA" id="ARBA00022692"/>
    </source>
</evidence>
<reference evidence="8" key="1">
    <citation type="journal article" date="2018" name="Front. Microbiol.">
        <title>Genome-Based Analysis Reveals the Taxonomy and Diversity of the Family Idiomarinaceae.</title>
        <authorList>
            <person name="Liu Y."/>
            <person name="Lai Q."/>
            <person name="Shao Z."/>
        </authorList>
    </citation>
    <scope>NUCLEOTIDE SEQUENCE [LARGE SCALE GENOMIC DNA]</scope>
    <source>
        <strain evidence="8">AIS</strain>
    </source>
</reference>
<evidence type="ECO:0000259" key="6">
    <source>
        <dbReference type="PROSITE" id="PS52015"/>
    </source>
</evidence>
<comment type="subcellular location">
    <subcellularLocation>
        <location evidence="1">Membrane</location>
        <topology evidence="1">Single-pass membrane protein</topology>
    </subcellularLocation>
</comment>
<feature type="transmembrane region" description="Helical" evidence="5">
    <location>
        <begin position="36"/>
        <end position="54"/>
    </location>
</feature>
<organism evidence="7 8">
    <name type="scientific">Aliidiomarina shirensis</name>
    <dbReference type="NCBI Taxonomy" id="1048642"/>
    <lineage>
        <taxon>Bacteria</taxon>
        <taxon>Pseudomonadati</taxon>
        <taxon>Pseudomonadota</taxon>
        <taxon>Gammaproteobacteria</taxon>
        <taxon>Alteromonadales</taxon>
        <taxon>Idiomarinaceae</taxon>
        <taxon>Aliidiomarina</taxon>
    </lineage>
</organism>
<dbReference type="InterPro" id="IPR052173">
    <property type="entry name" value="Beta-lactam_resp_regulator"/>
</dbReference>
<evidence type="ECO:0000256" key="4">
    <source>
        <dbReference type="ARBA" id="ARBA00023136"/>
    </source>
</evidence>
<keyword evidence="4 5" id="KW-0472">Membrane</keyword>
<dbReference type="InterPro" id="IPR006260">
    <property type="entry name" value="TonB/TolA_C"/>
</dbReference>
<feature type="transmembrane region" description="Helical" evidence="5">
    <location>
        <begin position="179"/>
        <end position="200"/>
    </location>
</feature>
<dbReference type="PANTHER" id="PTHR34978">
    <property type="entry name" value="POSSIBLE SENSOR-TRANSDUCER PROTEIN BLAR"/>
    <property type="match status" value="1"/>
</dbReference>
<evidence type="ECO:0000313" key="7">
    <source>
        <dbReference type="EMBL" id="RUO36911.1"/>
    </source>
</evidence>
<dbReference type="GO" id="GO:0016020">
    <property type="term" value="C:membrane"/>
    <property type="evidence" value="ECO:0007669"/>
    <property type="project" value="UniProtKB-SubCell"/>
</dbReference>
<dbReference type="Pfam" id="PF03544">
    <property type="entry name" value="TonB_C"/>
    <property type="match status" value="1"/>
</dbReference>
<dbReference type="Gene3D" id="3.30.2420.10">
    <property type="entry name" value="TonB"/>
    <property type="match status" value="1"/>
</dbReference>
<evidence type="ECO:0000256" key="3">
    <source>
        <dbReference type="ARBA" id="ARBA00022989"/>
    </source>
</evidence>
<dbReference type="RefSeq" id="WP_126807768.1">
    <property type="nucleotide sequence ID" value="NZ_PIPP01000003.1"/>
</dbReference>
<gene>
    <name evidence="7" type="ORF">CWE13_08685</name>
</gene>
<accession>A0A432WT10</accession>
<keyword evidence="2 5" id="KW-0812">Transmembrane</keyword>
<dbReference type="OrthoDB" id="1628901at2"/>
<protein>
    <recommendedName>
        <fullName evidence="6">TonB C-terminal domain-containing protein</fullName>
    </recommendedName>
</protein>
<feature type="transmembrane region" description="Helical" evidence="5">
    <location>
        <begin position="84"/>
        <end position="108"/>
    </location>
</feature>
<dbReference type="GO" id="GO:0055085">
    <property type="term" value="P:transmembrane transport"/>
    <property type="evidence" value="ECO:0007669"/>
    <property type="project" value="InterPro"/>
</dbReference>
<dbReference type="AlphaFoldDB" id="A0A432WT10"/>
<comment type="caution">
    <text evidence="7">The sequence shown here is derived from an EMBL/GenBank/DDBJ whole genome shotgun (WGS) entry which is preliminary data.</text>
</comment>
<proteinExistence type="predicted"/>
<dbReference type="NCBIfam" id="TIGR01352">
    <property type="entry name" value="tonB_Cterm"/>
    <property type="match status" value="1"/>
</dbReference>
<dbReference type="CDD" id="cd07341">
    <property type="entry name" value="M56_BlaR1_MecR1_like"/>
    <property type="match status" value="1"/>
</dbReference>
<evidence type="ECO:0000256" key="5">
    <source>
        <dbReference type="SAM" id="Phobius"/>
    </source>
</evidence>
<dbReference type="PANTHER" id="PTHR34978:SF3">
    <property type="entry name" value="SLR0241 PROTEIN"/>
    <property type="match status" value="1"/>
</dbReference>
<keyword evidence="3 5" id="KW-1133">Transmembrane helix</keyword>
<keyword evidence="8" id="KW-1185">Reference proteome</keyword>
<dbReference type="SUPFAM" id="SSF74653">
    <property type="entry name" value="TolA/TonB C-terminal domain"/>
    <property type="match status" value="1"/>
</dbReference>
<feature type="transmembrane region" description="Helical" evidence="5">
    <location>
        <begin position="273"/>
        <end position="292"/>
    </location>
</feature>
<dbReference type="EMBL" id="PIPP01000003">
    <property type="protein sequence ID" value="RUO36911.1"/>
    <property type="molecule type" value="Genomic_DNA"/>
</dbReference>
<dbReference type="InterPro" id="IPR008756">
    <property type="entry name" value="Peptidase_M56"/>
</dbReference>
<dbReference type="Pfam" id="PF05569">
    <property type="entry name" value="Peptidase_M56"/>
    <property type="match status" value="1"/>
</dbReference>
<evidence type="ECO:0000313" key="8">
    <source>
        <dbReference type="Proteomes" id="UP000286934"/>
    </source>
</evidence>
<evidence type="ECO:0000256" key="1">
    <source>
        <dbReference type="ARBA" id="ARBA00004167"/>
    </source>
</evidence>
<dbReference type="Proteomes" id="UP000286934">
    <property type="component" value="Unassembled WGS sequence"/>
</dbReference>
<dbReference type="InterPro" id="IPR037682">
    <property type="entry name" value="TonB_C"/>
</dbReference>
<feature type="domain" description="TonB C-terminal" evidence="6">
    <location>
        <begin position="309"/>
        <end position="394"/>
    </location>
</feature>
<name>A0A432WT10_9GAMM</name>
<sequence>MINSLTTSLWLIALACAVLLLLRIPVLRYLGARTQYSLWFAVPLAALLPWLPSFPATRGIATPFTVTPNIVQNADTLISSQSYLWLWVWAAGVAILLVWMMLTSLSFYRSLYRAQGVKARSGFPFKVHYSSAIHSPAIIGLIQPRLLLPSDFDEQYTVRQQSLIIAHERLHWQRGDLHFNLLAYVLLAINWFNPIAWLAYRSYRRDQELACDAVIINRYPKDTKTYAEALLVSSLAFSKDRKVAVQFGTPHLNHYGAHPMKQRLQHLTNQHGYSYLPLLGVFAIAAAAWLFLMNPATANQLFEGKSNTIEHSIPPAIVRVLPTYPEAAKEQGLAGTVELRFDITDAGTTSNISLEVTGSDEVLQESAINALKYWRFDPAHVGEDYGIAFTFELE</sequence>
<feature type="transmembrane region" description="Helical" evidence="5">
    <location>
        <begin position="6"/>
        <end position="24"/>
    </location>
</feature>
<dbReference type="PROSITE" id="PS52015">
    <property type="entry name" value="TONB_CTD"/>
    <property type="match status" value="1"/>
</dbReference>